<evidence type="ECO:0000256" key="13">
    <source>
        <dbReference type="HAMAP-Rule" id="MF_00015"/>
    </source>
</evidence>
<dbReference type="SUPFAM" id="SSF46785">
    <property type="entry name" value="Winged helix' DNA-binding domain"/>
    <property type="match status" value="1"/>
</dbReference>
<dbReference type="NCBIfam" id="TIGR00498">
    <property type="entry name" value="lexA"/>
    <property type="match status" value="1"/>
</dbReference>
<evidence type="ECO:0000313" key="17">
    <source>
        <dbReference type="EMBL" id="OGG51367.1"/>
    </source>
</evidence>
<comment type="subunit">
    <text evidence="2 13">Homodimer.</text>
</comment>
<dbReference type="GO" id="GO:0006260">
    <property type="term" value="P:DNA replication"/>
    <property type="evidence" value="ECO:0007669"/>
    <property type="project" value="UniProtKB-UniRule"/>
</dbReference>
<dbReference type="InterPro" id="IPR036388">
    <property type="entry name" value="WH-like_DNA-bd_sf"/>
</dbReference>
<keyword evidence="6 13" id="KW-0378">Hydrolase</keyword>
<comment type="similarity">
    <text evidence="1 13 14">Belongs to the peptidase S24 family.</text>
</comment>
<dbReference type="GO" id="GO:0006281">
    <property type="term" value="P:DNA repair"/>
    <property type="evidence" value="ECO:0007669"/>
    <property type="project" value="UniProtKB-UniRule"/>
</dbReference>
<sequence>MRKKLTERQRTIYEFIVDIIRTKGYPPTIREIMEEFHIASTNGVRTTLSALAKKGYINRRPMLSRGIELTDFVERQLLRTTEMREVPIIGKVAAGEPVLAVENVTGALAVDRSFLPSDHVFALEVQGESMKNAGILPGDYVLARQQEHAAQGDIVVALVGDEATVKRYYEDGDTVRLMPENEAFQPILVPRGADDFRIAGKVVGLMRRF</sequence>
<dbReference type="InterPro" id="IPR015927">
    <property type="entry name" value="Peptidase_S24_S26A/B/C"/>
</dbReference>
<feature type="DNA-binding region" description="H-T-H motif" evidence="13">
    <location>
        <begin position="29"/>
        <end position="49"/>
    </location>
</feature>
<evidence type="ECO:0000256" key="10">
    <source>
        <dbReference type="ARBA" id="ARBA00023163"/>
    </source>
</evidence>
<dbReference type="InterPro" id="IPR036286">
    <property type="entry name" value="LexA/Signal_pep-like_sf"/>
</dbReference>
<dbReference type="HAMAP" id="MF_00015">
    <property type="entry name" value="LexA"/>
    <property type="match status" value="1"/>
</dbReference>
<dbReference type="FunFam" id="1.10.10.10:FF:000009">
    <property type="entry name" value="LexA repressor"/>
    <property type="match status" value="1"/>
</dbReference>
<dbReference type="InterPro" id="IPR039418">
    <property type="entry name" value="LexA-like"/>
</dbReference>
<dbReference type="GO" id="GO:0006508">
    <property type="term" value="P:proteolysis"/>
    <property type="evidence" value="ECO:0007669"/>
    <property type="project" value="InterPro"/>
</dbReference>
<keyword evidence="5 13" id="KW-0227">DNA damage</keyword>
<dbReference type="SUPFAM" id="SSF51306">
    <property type="entry name" value="LexA/Signal peptidase"/>
    <property type="match status" value="1"/>
</dbReference>
<evidence type="ECO:0000259" key="15">
    <source>
        <dbReference type="Pfam" id="PF00717"/>
    </source>
</evidence>
<comment type="catalytic activity">
    <reaction evidence="13">
        <text>Hydrolysis of Ala-|-Gly bond in repressor LexA.</text>
        <dbReference type="EC" id="3.4.21.88"/>
    </reaction>
</comment>
<keyword evidence="11 13" id="KW-0234">DNA repair</keyword>
<keyword evidence="8 13" id="KW-0805">Transcription regulation</keyword>
<evidence type="ECO:0000256" key="9">
    <source>
        <dbReference type="ARBA" id="ARBA00023125"/>
    </source>
</evidence>
<accession>A0A1F6CQH9</accession>
<evidence type="ECO:0000256" key="8">
    <source>
        <dbReference type="ARBA" id="ARBA00023015"/>
    </source>
</evidence>
<dbReference type="InterPro" id="IPR036390">
    <property type="entry name" value="WH_DNA-bd_sf"/>
</dbReference>
<feature type="domain" description="Peptidase S24/S26A/S26B/S26C" evidence="15">
    <location>
        <begin position="87"/>
        <end position="203"/>
    </location>
</feature>
<dbReference type="CDD" id="cd06529">
    <property type="entry name" value="S24_LexA-like"/>
    <property type="match status" value="1"/>
</dbReference>
<keyword evidence="12 13" id="KW-0742">SOS response</keyword>
<dbReference type="GO" id="GO:0009432">
    <property type="term" value="P:SOS response"/>
    <property type="evidence" value="ECO:0007669"/>
    <property type="project" value="UniProtKB-UniRule"/>
</dbReference>
<evidence type="ECO:0000256" key="7">
    <source>
        <dbReference type="ARBA" id="ARBA00022813"/>
    </source>
</evidence>
<feature type="active site" description="For autocatalytic cleavage activity" evidence="13">
    <location>
        <position position="129"/>
    </location>
</feature>
<dbReference type="EC" id="3.4.21.88" evidence="13"/>
<dbReference type="PANTHER" id="PTHR33516:SF2">
    <property type="entry name" value="LEXA REPRESSOR-RELATED"/>
    <property type="match status" value="1"/>
</dbReference>
<keyword evidence="10 13" id="KW-0804">Transcription</keyword>
<keyword evidence="4 13" id="KW-0235">DNA replication</keyword>
<dbReference type="Proteomes" id="UP000178606">
    <property type="component" value="Unassembled WGS sequence"/>
</dbReference>
<evidence type="ECO:0000259" key="16">
    <source>
        <dbReference type="Pfam" id="PF01726"/>
    </source>
</evidence>
<name>A0A1F6CQH9_HANXR</name>
<dbReference type="InterPro" id="IPR006197">
    <property type="entry name" value="Peptidase_S24_LexA"/>
</dbReference>
<evidence type="ECO:0000256" key="11">
    <source>
        <dbReference type="ARBA" id="ARBA00023204"/>
    </source>
</evidence>
<feature type="site" description="Cleavage; by autolysis" evidence="13">
    <location>
        <begin position="94"/>
        <end position="95"/>
    </location>
</feature>
<dbReference type="GO" id="GO:0045892">
    <property type="term" value="P:negative regulation of DNA-templated transcription"/>
    <property type="evidence" value="ECO:0007669"/>
    <property type="project" value="UniProtKB-UniRule"/>
</dbReference>
<protein>
    <recommendedName>
        <fullName evidence="13">LexA repressor</fullName>
        <ecNumber evidence="13">3.4.21.88</ecNumber>
    </recommendedName>
</protein>
<evidence type="ECO:0000313" key="18">
    <source>
        <dbReference type="Proteomes" id="UP000178606"/>
    </source>
</evidence>
<evidence type="ECO:0000256" key="5">
    <source>
        <dbReference type="ARBA" id="ARBA00022763"/>
    </source>
</evidence>
<dbReference type="EMBL" id="MFKF01000185">
    <property type="protein sequence ID" value="OGG51367.1"/>
    <property type="molecule type" value="Genomic_DNA"/>
</dbReference>
<evidence type="ECO:0000256" key="12">
    <source>
        <dbReference type="ARBA" id="ARBA00023236"/>
    </source>
</evidence>
<comment type="function">
    <text evidence="13">Represses a number of genes involved in the response to DNA damage (SOS response), including recA and lexA. In the presence of single-stranded DNA, RecA interacts with LexA causing an autocatalytic cleavage which disrupts the DNA-binding part of LexA, leading to derepression of the SOS regulon and eventually DNA repair.</text>
</comment>
<proteinExistence type="inferred from homology"/>
<gene>
    <name evidence="13" type="primary">lexA</name>
    <name evidence="17" type="ORF">A3F84_08500</name>
</gene>
<dbReference type="Pfam" id="PF01726">
    <property type="entry name" value="LexA_DNA_bind"/>
    <property type="match status" value="1"/>
</dbReference>
<evidence type="ECO:0000256" key="3">
    <source>
        <dbReference type="ARBA" id="ARBA00022491"/>
    </source>
</evidence>
<keyword evidence="3 13" id="KW-0678">Repressor</keyword>
<organism evidence="17 18">
    <name type="scientific">Handelsmanbacteria sp. (strain RIFCSPLOWO2_12_FULL_64_10)</name>
    <dbReference type="NCBI Taxonomy" id="1817868"/>
    <lineage>
        <taxon>Bacteria</taxon>
        <taxon>Candidatus Handelsmaniibacteriota</taxon>
    </lineage>
</organism>
<dbReference type="GO" id="GO:0003677">
    <property type="term" value="F:DNA binding"/>
    <property type="evidence" value="ECO:0007669"/>
    <property type="project" value="UniProtKB-UniRule"/>
</dbReference>
<dbReference type="FunFam" id="2.10.109.10:FF:000001">
    <property type="entry name" value="LexA repressor"/>
    <property type="match status" value="1"/>
</dbReference>
<dbReference type="InterPro" id="IPR006199">
    <property type="entry name" value="LexA_DNA-bd_dom"/>
</dbReference>
<dbReference type="Gene3D" id="2.10.109.10">
    <property type="entry name" value="Umud Fragment, subunit A"/>
    <property type="match status" value="1"/>
</dbReference>
<evidence type="ECO:0000256" key="4">
    <source>
        <dbReference type="ARBA" id="ARBA00022705"/>
    </source>
</evidence>
<evidence type="ECO:0000256" key="6">
    <source>
        <dbReference type="ARBA" id="ARBA00022801"/>
    </source>
</evidence>
<dbReference type="Gene3D" id="1.10.10.10">
    <property type="entry name" value="Winged helix-like DNA-binding domain superfamily/Winged helix DNA-binding domain"/>
    <property type="match status" value="1"/>
</dbReference>
<feature type="active site" description="For autocatalytic cleavage activity" evidence="13">
    <location>
        <position position="166"/>
    </location>
</feature>
<keyword evidence="7 13" id="KW-0068">Autocatalytic cleavage</keyword>
<comment type="caution">
    <text evidence="17">The sequence shown here is derived from an EMBL/GenBank/DDBJ whole genome shotgun (WGS) entry which is preliminary data.</text>
</comment>
<reference evidence="17 18" key="1">
    <citation type="journal article" date="2016" name="Nat. Commun.">
        <title>Thousands of microbial genomes shed light on interconnected biogeochemical processes in an aquifer system.</title>
        <authorList>
            <person name="Anantharaman K."/>
            <person name="Brown C.T."/>
            <person name="Hug L.A."/>
            <person name="Sharon I."/>
            <person name="Castelle C.J."/>
            <person name="Probst A.J."/>
            <person name="Thomas B.C."/>
            <person name="Singh A."/>
            <person name="Wilkins M.J."/>
            <person name="Karaoz U."/>
            <person name="Brodie E.L."/>
            <person name="Williams K.H."/>
            <person name="Hubbard S.S."/>
            <person name="Banfield J.F."/>
        </authorList>
    </citation>
    <scope>NUCLEOTIDE SEQUENCE [LARGE SCALE GENOMIC DNA]</scope>
    <source>
        <strain evidence="18">RIFCSPLOWO2_12_FULL_64_10</strain>
    </source>
</reference>
<feature type="domain" description="LexA repressor DNA-binding" evidence="16">
    <location>
        <begin position="3"/>
        <end position="66"/>
    </location>
</feature>
<dbReference type="InterPro" id="IPR006200">
    <property type="entry name" value="LexA"/>
</dbReference>
<evidence type="ECO:0000256" key="14">
    <source>
        <dbReference type="RuleBase" id="RU003991"/>
    </source>
</evidence>
<dbReference type="AlphaFoldDB" id="A0A1F6CQH9"/>
<dbReference type="PANTHER" id="PTHR33516">
    <property type="entry name" value="LEXA REPRESSOR"/>
    <property type="match status" value="1"/>
</dbReference>
<evidence type="ECO:0000256" key="2">
    <source>
        <dbReference type="ARBA" id="ARBA00011738"/>
    </source>
</evidence>
<dbReference type="Pfam" id="PF00717">
    <property type="entry name" value="Peptidase_S24"/>
    <property type="match status" value="1"/>
</dbReference>
<dbReference type="GO" id="GO:0004252">
    <property type="term" value="F:serine-type endopeptidase activity"/>
    <property type="evidence" value="ECO:0007669"/>
    <property type="project" value="UniProtKB-UniRule"/>
</dbReference>
<dbReference type="PRINTS" id="PR00726">
    <property type="entry name" value="LEXASERPTASE"/>
</dbReference>
<keyword evidence="9 13" id="KW-0238">DNA-binding</keyword>
<evidence type="ECO:0000256" key="1">
    <source>
        <dbReference type="ARBA" id="ARBA00007484"/>
    </source>
</evidence>
<dbReference type="InterPro" id="IPR050077">
    <property type="entry name" value="LexA_repressor"/>
</dbReference>